<evidence type="ECO:0000256" key="3">
    <source>
        <dbReference type="ARBA" id="ARBA00004613"/>
    </source>
</evidence>
<dbReference type="Proteomes" id="UP000472271">
    <property type="component" value="Chromosome 1"/>
</dbReference>
<feature type="domain" description="Sushi" evidence="16">
    <location>
        <begin position="145"/>
        <end position="207"/>
    </location>
</feature>
<evidence type="ECO:0000256" key="6">
    <source>
        <dbReference type="ARBA" id="ARBA00022659"/>
    </source>
</evidence>
<evidence type="ECO:0000256" key="11">
    <source>
        <dbReference type="ARBA" id="ARBA00023180"/>
    </source>
</evidence>
<evidence type="ECO:0000256" key="9">
    <source>
        <dbReference type="ARBA" id="ARBA00022737"/>
    </source>
</evidence>
<comment type="subcellular location">
    <subcellularLocation>
        <location evidence="3">Secreted</location>
    </subcellularLocation>
    <subcellularLocation>
        <location evidence="2">Virion</location>
    </subcellularLocation>
</comment>
<dbReference type="OrthoDB" id="6103690at2759"/>
<dbReference type="PANTHER" id="PTHR45785:SF2">
    <property type="entry name" value="COMPLEMENT FACTOR H-RELATED"/>
    <property type="match status" value="1"/>
</dbReference>
<evidence type="ECO:0000256" key="10">
    <source>
        <dbReference type="ARBA" id="ARBA00023157"/>
    </source>
</evidence>
<keyword evidence="6 14" id="KW-0768">Sushi</keyword>
<dbReference type="Pfam" id="PF00084">
    <property type="entry name" value="Sushi"/>
    <property type="match status" value="4"/>
</dbReference>
<dbReference type="SUPFAM" id="SSF57535">
    <property type="entry name" value="Complement control module/SCR domain"/>
    <property type="match status" value="5"/>
</dbReference>
<dbReference type="SMART" id="SM00032">
    <property type="entry name" value="CCP"/>
    <property type="match status" value="4"/>
</dbReference>
<evidence type="ECO:0000256" key="13">
    <source>
        <dbReference type="ARBA" id="ARBA00033414"/>
    </source>
</evidence>
<evidence type="ECO:0000256" key="14">
    <source>
        <dbReference type="PROSITE-ProRule" id="PRU00302"/>
    </source>
</evidence>
<feature type="disulfide bond" evidence="14">
    <location>
        <begin position="28"/>
        <end position="71"/>
    </location>
</feature>
<feature type="signal peptide" evidence="15">
    <location>
        <begin position="1"/>
        <end position="23"/>
    </location>
</feature>
<evidence type="ECO:0000256" key="2">
    <source>
        <dbReference type="ARBA" id="ARBA00004328"/>
    </source>
</evidence>
<keyword evidence="8 15" id="KW-0732">Signal</keyword>
<dbReference type="GO" id="GO:0008201">
    <property type="term" value="F:heparin binding"/>
    <property type="evidence" value="ECO:0007669"/>
    <property type="project" value="UniProtKB-KW"/>
</dbReference>
<organism evidence="17 18">
    <name type="scientific">Sphaeramia orbicularis</name>
    <name type="common">orbiculate cardinalfish</name>
    <dbReference type="NCBI Taxonomy" id="375764"/>
    <lineage>
        <taxon>Eukaryota</taxon>
        <taxon>Metazoa</taxon>
        <taxon>Chordata</taxon>
        <taxon>Craniata</taxon>
        <taxon>Vertebrata</taxon>
        <taxon>Euteleostomi</taxon>
        <taxon>Actinopterygii</taxon>
        <taxon>Neopterygii</taxon>
        <taxon>Teleostei</taxon>
        <taxon>Neoteleostei</taxon>
        <taxon>Acanthomorphata</taxon>
        <taxon>Gobiaria</taxon>
        <taxon>Kurtiformes</taxon>
        <taxon>Apogonoidei</taxon>
        <taxon>Apogonidae</taxon>
        <taxon>Apogoninae</taxon>
        <taxon>Sphaeramia</taxon>
    </lineage>
</organism>
<evidence type="ECO:0000313" key="18">
    <source>
        <dbReference type="Proteomes" id="UP000472271"/>
    </source>
</evidence>
<feature type="domain" description="Sushi" evidence="16">
    <location>
        <begin position="26"/>
        <end position="86"/>
    </location>
</feature>
<dbReference type="Ensembl" id="ENSSORT00005052716.1">
    <property type="protein sequence ID" value="ENSSORP00005051485.1"/>
    <property type="gene ID" value="ENSSORG00005023259.1"/>
</dbReference>
<dbReference type="InterPro" id="IPR015104">
    <property type="entry name" value="Sushi_2"/>
</dbReference>
<feature type="disulfide bond" evidence="14">
    <location>
        <begin position="210"/>
        <end position="253"/>
    </location>
</feature>
<keyword evidence="7" id="KW-0358">Heparin-binding</keyword>
<name>A0A673CBN4_9TELE</name>
<dbReference type="InParanoid" id="A0A673CBN4"/>
<sequence>MDHMLTLLLRLWPFVFLIIMISAQDNVCLRPEMAANIEMDGLQRYFSPGVEVALSCKPGYTSLLGPRKIVCTIRGEWTKTKFMCIPKMCPSPDPPSNGELYYEDTVYQSTINYTCNEGYVLNGASTVMCLASGTWSAPTPECKSVSCGLAPIPQFGMIIYDRLIRGGTIDYGVTGTYRCRPPFALFGNARAECTASGKWTETPECRQVSCPPPENINEGFMSVSLKEEFDFMDTVNYGCNGDYVLEGNLQIVCQQNGNWSEKPSCKAPCRVDIRRGRILYRGRKLWIEDLQPNKLLHGEIVSVYCKDKAGKCGYAVSTQCIDGVLKIPECFEEPSGAAYNLYANTLPSEIKQC</sequence>
<comment type="caution">
    <text evidence="14">Lacks conserved residue(s) required for the propagation of feature annotation.</text>
</comment>
<proteinExistence type="predicted"/>
<protein>
    <recommendedName>
        <fullName evidence="4">Beta-2-glycoprotein 1</fullName>
    </recommendedName>
    <alternativeName>
        <fullName evidence="12">Apolipoprotein H</fullName>
    </alternativeName>
    <alternativeName>
        <fullName evidence="13">Beta-2-glycoprotein I</fullName>
    </alternativeName>
</protein>
<evidence type="ECO:0000256" key="5">
    <source>
        <dbReference type="ARBA" id="ARBA00022525"/>
    </source>
</evidence>
<dbReference type="PANTHER" id="PTHR45785">
    <property type="entry name" value="COMPLEMENT FACTOR H-RELATED"/>
    <property type="match status" value="1"/>
</dbReference>
<keyword evidence="11" id="KW-0325">Glycoprotein</keyword>
<feature type="domain" description="Sushi" evidence="16">
    <location>
        <begin position="208"/>
        <end position="267"/>
    </location>
</feature>
<feature type="domain" description="Sushi" evidence="16">
    <location>
        <begin position="87"/>
        <end position="144"/>
    </location>
</feature>
<keyword evidence="10 14" id="KW-1015">Disulfide bond</keyword>
<gene>
    <name evidence="17" type="primary">LOC115420860</name>
</gene>
<dbReference type="RefSeq" id="XP_029992289.1">
    <property type="nucleotide sequence ID" value="XM_030136429.1"/>
</dbReference>
<evidence type="ECO:0000256" key="1">
    <source>
        <dbReference type="ARBA" id="ARBA00003651"/>
    </source>
</evidence>
<keyword evidence="5" id="KW-0964">Secreted</keyword>
<keyword evidence="18" id="KW-1185">Reference proteome</keyword>
<dbReference type="Gene3D" id="2.10.70.10">
    <property type="entry name" value="Complement Module, domain 1"/>
    <property type="match status" value="5"/>
</dbReference>
<reference evidence="17" key="1">
    <citation type="submission" date="2019-06" db="EMBL/GenBank/DDBJ databases">
        <authorList>
            <consortium name="Wellcome Sanger Institute Data Sharing"/>
        </authorList>
    </citation>
    <scope>NUCLEOTIDE SEQUENCE [LARGE SCALE GENOMIC DNA]</scope>
</reference>
<dbReference type="InterPro" id="IPR000436">
    <property type="entry name" value="Sushi_SCR_CCP_dom"/>
</dbReference>
<evidence type="ECO:0000256" key="7">
    <source>
        <dbReference type="ARBA" id="ARBA00022674"/>
    </source>
</evidence>
<comment type="function">
    <text evidence="1">Binds to various kinds of negatively charged substances such as heparin, phospholipids, and dextran sulfate. May prevent activation of the intrinsic blood coagulation cascade by binding to phospholipids on the surface of damaged cells.</text>
</comment>
<reference evidence="17" key="2">
    <citation type="submission" date="2025-08" db="UniProtKB">
        <authorList>
            <consortium name="Ensembl"/>
        </authorList>
    </citation>
    <scope>IDENTIFICATION</scope>
</reference>
<dbReference type="InterPro" id="IPR035976">
    <property type="entry name" value="Sushi/SCR/CCP_sf"/>
</dbReference>
<evidence type="ECO:0000256" key="15">
    <source>
        <dbReference type="SAM" id="SignalP"/>
    </source>
</evidence>
<dbReference type="InterPro" id="IPR051503">
    <property type="entry name" value="ComplSys_Reg/VirEntry_Med"/>
</dbReference>
<feature type="disulfide bond" evidence="14">
    <location>
        <begin position="115"/>
        <end position="142"/>
    </location>
</feature>
<dbReference type="Pfam" id="PF09014">
    <property type="entry name" value="Sushi_2"/>
    <property type="match status" value="1"/>
</dbReference>
<evidence type="ECO:0000256" key="4">
    <source>
        <dbReference type="ARBA" id="ARBA00020104"/>
    </source>
</evidence>
<dbReference type="GO" id="GO:0005576">
    <property type="term" value="C:extracellular region"/>
    <property type="evidence" value="ECO:0007669"/>
    <property type="project" value="UniProtKB-SubCell"/>
</dbReference>
<dbReference type="AlphaFoldDB" id="A0A673CBN4"/>
<evidence type="ECO:0000256" key="8">
    <source>
        <dbReference type="ARBA" id="ARBA00022729"/>
    </source>
</evidence>
<feature type="chain" id="PRO_5025561433" description="Beta-2-glycoprotein 1" evidence="15">
    <location>
        <begin position="24"/>
        <end position="353"/>
    </location>
</feature>
<evidence type="ECO:0000259" key="16">
    <source>
        <dbReference type="PROSITE" id="PS50923"/>
    </source>
</evidence>
<keyword evidence="9" id="KW-0677">Repeat</keyword>
<accession>A0A673CBN4</accession>
<dbReference type="CDD" id="cd00033">
    <property type="entry name" value="CCP"/>
    <property type="match status" value="4"/>
</dbReference>
<evidence type="ECO:0000313" key="17">
    <source>
        <dbReference type="Ensembl" id="ENSSORP00005051485.1"/>
    </source>
</evidence>
<dbReference type="PROSITE" id="PS50923">
    <property type="entry name" value="SUSHI"/>
    <property type="match status" value="4"/>
</dbReference>
<evidence type="ECO:0000256" key="12">
    <source>
        <dbReference type="ARBA" id="ARBA00029855"/>
    </source>
</evidence>
<dbReference type="GeneID" id="115420860"/>
<reference evidence="17" key="3">
    <citation type="submission" date="2025-09" db="UniProtKB">
        <authorList>
            <consortium name="Ensembl"/>
        </authorList>
    </citation>
    <scope>IDENTIFICATION</scope>
</reference>